<feature type="compositionally biased region" description="Polar residues" evidence="1">
    <location>
        <begin position="52"/>
        <end position="80"/>
    </location>
</feature>
<dbReference type="EnsemblPlants" id="KEH23664">
    <property type="protein sequence ID" value="KEH23664"/>
    <property type="gene ID" value="MTR_7g092545"/>
</dbReference>
<reference evidence="3 5" key="2">
    <citation type="journal article" date="2014" name="BMC Genomics">
        <title>An improved genome release (version Mt4.0) for the model legume Medicago truncatula.</title>
        <authorList>
            <person name="Tang H."/>
            <person name="Krishnakumar V."/>
            <person name="Bidwell S."/>
            <person name="Rosen B."/>
            <person name="Chan A."/>
            <person name="Zhou S."/>
            <person name="Gentzbittel L."/>
            <person name="Childs K.L."/>
            <person name="Yandell M."/>
            <person name="Gundlach H."/>
            <person name="Mayer K.F."/>
            <person name="Schwartz D.C."/>
            <person name="Town C.D."/>
        </authorList>
    </citation>
    <scope>GENOME REANNOTATION</scope>
    <source>
        <strain evidence="3">A17</strain>
        <strain evidence="4 5">cv. Jemalong A17</strain>
    </source>
</reference>
<sequence length="132" mass="15272">MRLLQLKLNICNFNFLIMLVVPIRASSPQHIEYNYTHRASNPQLKEQKLTEHQTLNVKSKSSQGIKPSTSNEYAWTQQPREASHSTRYGEFRKKGTRYGELATRRGELNLIAFGSLTFFTKKSYFLTSLCPN</sequence>
<dbReference type="AlphaFoldDB" id="A0A072U1S5"/>
<keyword evidence="5" id="KW-1185">Reference proteome</keyword>
<reference evidence="4" key="3">
    <citation type="submission" date="2015-04" db="UniProtKB">
        <authorList>
            <consortium name="EnsemblPlants"/>
        </authorList>
    </citation>
    <scope>IDENTIFICATION</scope>
    <source>
        <strain evidence="4">cv. Jemalong A17</strain>
    </source>
</reference>
<feature type="region of interest" description="Disordered" evidence="1">
    <location>
        <begin position="52"/>
        <end position="89"/>
    </location>
</feature>
<protein>
    <recommendedName>
        <fullName evidence="6">Transmembrane protein</fullName>
    </recommendedName>
</protein>
<proteinExistence type="predicted"/>
<dbReference type="EMBL" id="CM001223">
    <property type="protein sequence ID" value="KEH23664.1"/>
    <property type="molecule type" value="Genomic_DNA"/>
</dbReference>
<accession>A0A072U1S5</accession>
<dbReference type="HOGENOM" id="CLU_1920234_0_0_1"/>
<feature type="chain" id="PRO_5014499240" description="Transmembrane protein" evidence="2">
    <location>
        <begin position="26"/>
        <end position="132"/>
    </location>
</feature>
<name>A0A072U1S5_MEDTR</name>
<evidence type="ECO:0000256" key="2">
    <source>
        <dbReference type="SAM" id="SignalP"/>
    </source>
</evidence>
<evidence type="ECO:0000313" key="5">
    <source>
        <dbReference type="Proteomes" id="UP000002051"/>
    </source>
</evidence>
<organism evidence="3 5">
    <name type="scientific">Medicago truncatula</name>
    <name type="common">Barrel medic</name>
    <name type="synonym">Medicago tribuloides</name>
    <dbReference type="NCBI Taxonomy" id="3880"/>
    <lineage>
        <taxon>Eukaryota</taxon>
        <taxon>Viridiplantae</taxon>
        <taxon>Streptophyta</taxon>
        <taxon>Embryophyta</taxon>
        <taxon>Tracheophyta</taxon>
        <taxon>Spermatophyta</taxon>
        <taxon>Magnoliopsida</taxon>
        <taxon>eudicotyledons</taxon>
        <taxon>Gunneridae</taxon>
        <taxon>Pentapetalae</taxon>
        <taxon>rosids</taxon>
        <taxon>fabids</taxon>
        <taxon>Fabales</taxon>
        <taxon>Fabaceae</taxon>
        <taxon>Papilionoideae</taxon>
        <taxon>50 kb inversion clade</taxon>
        <taxon>NPAAA clade</taxon>
        <taxon>Hologalegina</taxon>
        <taxon>IRL clade</taxon>
        <taxon>Trifolieae</taxon>
        <taxon>Medicago</taxon>
    </lineage>
</organism>
<keyword evidence="2" id="KW-0732">Signal</keyword>
<evidence type="ECO:0000256" key="1">
    <source>
        <dbReference type="SAM" id="MobiDB-lite"/>
    </source>
</evidence>
<evidence type="ECO:0008006" key="6">
    <source>
        <dbReference type="Google" id="ProtNLM"/>
    </source>
</evidence>
<dbReference type="Proteomes" id="UP000002051">
    <property type="component" value="Unassembled WGS sequence"/>
</dbReference>
<reference evidence="3 5" key="1">
    <citation type="journal article" date="2011" name="Nature">
        <title>The Medicago genome provides insight into the evolution of rhizobial symbioses.</title>
        <authorList>
            <person name="Young N.D."/>
            <person name="Debelle F."/>
            <person name="Oldroyd G.E."/>
            <person name="Geurts R."/>
            <person name="Cannon S.B."/>
            <person name="Udvardi M.K."/>
            <person name="Benedito V.A."/>
            <person name="Mayer K.F."/>
            <person name="Gouzy J."/>
            <person name="Schoof H."/>
            <person name="Van de Peer Y."/>
            <person name="Proost S."/>
            <person name="Cook D.R."/>
            <person name="Meyers B.C."/>
            <person name="Spannagl M."/>
            <person name="Cheung F."/>
            <person name="De Mita S."/>
            <person name="Krishnakumar V."/>
            <person name="Gundlach H."/>
            <person name="Zhou S."/>
            <person name="Mudge J."/>
            <person name="Bharti A.K."/>
            <person name="Murray J.D."/>
            <person name="Naoumkina M.A."/>
            <person name="Rosen B."/>
            <person name="Silverstein K.A."/>
            <person name="Tang H."/>
            <person name="Rombauts S."/>
            <person name="Zhao P.X."/>
            <person name="Zhou P."/>
            <person name="Barbe V."/>
            <person name="Bardou P."/>
            <person name="Bechner M."/>
            <person name="Bellec A."/>
            <person name="Berger A."/>
            <person name="Berges H."/>
            <person name="Bidwell S."/>
            <person name="Bisseling T."/>
            <person name="Choisne N."/>
            <person name="Couloux A."/>
            <person name="Denny R."/>
            <person name="Deshpande S."/>
            <person name="Dai X."/>
            <person name="Doyle J.J."/>
            <person name="Dudez A.M."/>
            <person name="Farmer A.D."/>
            <person name="Fouteau S."/>
            <person name="Franken C."/>
            <person name="Gibelin C."/>
            <person name="Gish J."/>
            <person name="Goldstein S."/>
            <person name="Gonzalez A.J."/>
            <person name="Green P.J."/>
            <person name="Hallab A."/>
            <person name="Hartog M."/>
            <person name="Hua A."/>
            <person name="Humphray S.J."/>
            <person name="Jeong D.H."/>
            <person name="Jing Y."/>
            <person name="Jocker A."/>
            <person name="Kenton S.M."/>
            <person name="Kim D.J."/>
            <person name="Klee K."/>
            <person name="Lai H."/>
            <person name="Lang C."/>
            <person name="Lin S."/>
            <person name="Macmil S.L."/>
            <person name="Magdelenat G."/>
            <person name="Matthews L."/>
            <person name="McCorrison J."/>
            <person name="Monaghan E.L."/>
            <person name="Mun J.H."/>
            <person name="Najar F.Z."/>
            <person name="Nicholson C."/>
            <person name="Noirot C."/>
            <person name="O'Bleness M."/>
            <person name="Paule C.R."/>
            <person name="Poulain J."/>
            <person name="Prion F."/>
            <person name="Qin B."/>
            <person name="Qu C."/>
            <person name="Retzel E.F."/>
            <person name="Riddle C."/>
            <person name="Sallet E."/>
            <person name="Samain S."/>
            <person name="Samson N."/>
            <person name="Sanders I."/>
            <person name="Saurat O."/>
            <person name="Scarpelli C."/>
            <person name="Schiex T."/>
            <person name="Segurens B."/>
            <person name="Severin A.J."/>
            <person name="Sherrier D.J."/>
            <person name="Shi R."/>
            <person name="Sims S."/>
            <person name="Singer S.R."/>
            <person name="Sinharoy S."/>
            <person name="Sterck L."/>
            <person name="Viollet A."/>
            <person name="Wang B.B."/>
            <person name="Wang K."/>
            <person name="Wang M."/>
            <person name="Wang X."/>
            <person name="Warfsmann J."/>
            <person name="Weissenbach J."/>
            <person name="White D.D."/>
            <person name="White J.D."/>
            <person name="Wiley G.B."/>
            <person name="Wincker P."/>
            <person name="Xing Y."/>
            <person name="Yang L."/>
            <person name="Yao Z."/>
            <person name="Ying F."/>
            <person name="Zhai J."/>
            <person name="Zhou L."/>
            <person name="Zuber A."/>
            <person name="Denarie J."/>
            <person name="Dixon R.A."/>
            <person name="May G.D."/>
            <person name="Schwartz D.C."/>
            <person name="Rogers J."/>
            <person name="Quetier F."/>
            <person name="Town C.D."/>
            <person name="Roe B.A."/>
        </authorList>
    </citation>
    <scope>NUCLEOTIDE SEQUENCE [LARGE SCALE GENOMIC DNA]</scope>
    <source>
        <strain evidence="3">A17</strain>
        <strain evidence="4 5">cv. Jemalong A17</strain>
    </source>
</reference>
<evidence type="ECO:0000313" key="4">
    <source>
        <dbReference type="EnsemblPlants" id="KEH23664"/>
    </source>
</evidence>
<evidence type="ECO:0000313" key="3">
    <source>
        <dbReference type="EMBL" id="KEH23664.1"/>
    </source>
</evidence>
<gene>
    <name evidence="3" type="ordered locus">MTR_7g092545</name>
</gene>
<feature type="signal peptide" evidence="2">
    <location>
        <begin position="1"/>
        <end position="25"/>
    </location>
</feature>